<evidence type="ECO:0000313" key="2">
    <source>
        <dbReference type="EMBL" id="RUS79951.1"/>
    </source>
</evidence>
<dbReference type="PANTHER" id="PTHR31964">
    <property type="entry name" value="ADENINE NUCLEOTIDE ALPHA HYDROLASES-LIKE SUPERFAMILY PROTEIN"/>
    <property type="match status" value="1"/>
</dbReference>
<dbReference type="AlphaFoldDB" id="A0A3S1HI93"/>
<sequence length="171" mass="18831">MSDGQASPLLTPDGAEDEHRPVGKVVLIAVDGSENSFYAFRWYLQRFHQPGHTIVILHCPELKSVMKVPLRSTDHHCVNAMVREHDQVVTTLVDKIKDILKSAKVNARLIKQSGDPGHVIVKVANENKATLIVTGSRGLSSARRTLIGSVSKYVLHHAQCPVLICRKDVAT</sequence>
<dbReference type="CDD" id="cd23659">
    <property type="entry name" value="USP_At3g01520-like"/>
    <property type="match status" value="1"/>
</dbReference>
<dbReference type="Pfam" id="PF00582">
    <property type="entry name" value="Usp"/>
    <property type="match status" value="1"/>
</dbReference>
<name>A0A3S1HI93_ELYCH</name>
<dbReference type="PANTHER" id="PTHR31964:SF113">
    <property type="entry name" value="USPA DOMAIN-CONTAINING PROTEIN"/>
    <property type="match status" value="1"/>
</dbReference>
<dbReference type="Proteomes" id="UP000271974">
    <property type="component" value="Unassembled WGS sequence"/>
</dbReference>
<accession>A0A3S1HI93</accession>
<dbReference type="PRINTS" id="PR01438">
    <property type="entry name" value="UNVRSLSTRESS"/>
</dbReference>
<organism evidence="2 3">
    <name type="scientific">Elysia chlorotica</name>
    <name type="common">Eastern emerald elysia</name>
    <name type="synonym">Sea slug</name>
    <dbReference type="NCBI Taxonomy" id="188477"/>
    <lineage>
        <taxon>Eukaryota</taxon>
        <taxon>Metazoa</taxon>
        <taxon>Spiralia</taxon>
        <taxon>Lophotrochozoa</taxon>
        <taxon>Mollusca</taxon>
        <taxon>Gastropoda</taxon>
        <taxon>Heterobranchia</taxon>
        <taxon>Euthyneura</taxon>
        <taxon>Panpulmonata</taxon>
        <taxon>Sacoglossa</taxon>
        <taxon>Placobranchoidea</taxon>
        <taxon>Plakobranchidae</taxon>
        <taxon>Elysia</taxon>
    </lineage>
</organism>
<dbReference type="EMBL" id="RQTK01000419">
    <property type="protein sequence ID" value="RUS79951.1"/>
    <property type="molecule type" value="Genomic_DNA"/>
</dbReference>
<evidence type="ECO:0000259" key="1">
    <source>
        <dbReference type="Pfam" id="PF00582"/>
    </source>
</evidence>
<dbReference type="InterPro" id="IPR006016">
    <property type="entry name" value="UspA"/>
</dbReference>
<comment type="caution">
    <text evidence="2">The sequence shown here is derived from an EMBL/GenBank/DDBJ whole genome shotgun (WGS) entry which is preliminary data.</text>
</comment>
<reference evidence="2 3" key="1">
    <citation type="submission" date="2019-01" db="EMBL/GenBank/DDBJ databases">
        <title>A draft genome assembly of the solar-powered sea slug Elysia chlorotica.</title>
        <authorList>
            <person name="Cai H."/>
            <person name="Li Q."/>
            <person name="Fang X."/>
            <person name="Li J."/>
            <person name="Curtis N.E."/>
            <person name="Altenburger A."/>
            <person name="Shibata T."/>
            <person name="Feng M."/>
            <person name="Maeda T."/>
            <person name="Schwartz J.A."/>
            <person name="Shigenobu S."/>
            <person name="Lundholm N."/>
            <person name="Nishiyama T."/>
            <person name="Yang H."/>
            <person name="Hasebe M."/>
            <person name="Li S."/>
            <person name="Pierce S.K."/>
            <person name="Wang J."/>
        </authorList>
    </citation>
    <scope>NUCLEOTIDE SEQUENCE [LARGE SCALE GENOMIC DNA]</scope>
    <source>
        <strain evidence="2">EC2010</strain>
        <tissue evidence="2">Whole organism of an adult</tissue>
    </source>
</reference>
<dbReference type="InterPro" id="IPR006015">
    <property type="entry name" value="Universal_stress_UspA"/>
</dbReference>
<keyword evidence="3" id="KW-1185">Reference proteome</keyword>
<evidence type="ECO:0000313" key="3">
    <source>
        <dbReference type="Proteomes" id="UP000271974"/>
    </source>
</evidence>
<dbReference type="InterPro" id="IPR014729">
    <property type="entry name" value="Rossmann-like_a/b/a_fold"/>
</dbReference>
<gene>
    <name evidence="2" type="ORF">EGW08_012295</name>
</gene>
<proteinExistence type="predicted"/>
<protein>
    <recommendedName>
        <fullName evidence="1">UspA domain-containing protein</fullName>
    </recommendedName>
</protein>
<dbReference type="Gene3D" id="3.40.50.620">
    <property type="entry name" value="HUPs"/>
    <property type="match status" value="1"/>
</dbReference>
<dbReference type="OrthoDB" id="843225at2759"/>
<feature type="domain" description="UspA" evidence="1">
    <location>
        <begin position="24"/>
        <end position="166"/>
    </location>
</feature>
<dbReference type="SUPFAM" id="SSF52402">
    <property type="entry name" value="Adenine nucleotide alpha hydrolases-like"/>
    <property type="match status" value="1"/>
</dbReference>